<sequence length="70" mass="7781">MVSFKDLWPSSNSLLNALCQLCICTRANHRLLCVDTIGRPASEAFETSIQTLSTRETDQGNTEDRAAEHL</sequence>
<name>A0A0E9X608_ANGAN</name>
<reference evidence="2" key="1">
    <citation type="submission" date="2014-11" db="EMBL/GenBank/DDBJ databases">
        <authorList>
            <person name="Amaro Gonzalez C."/>
        </authorList>
    </citation>
    <scope>NUCLEOTIDE SEQUENCE</scope>
</reference>
<dbReference type="AlphaFoldDB" id="A0A0E9X608"/>
<reference evidence="2" key="2">
    <citation type="journal article" date="2015" name="Fish Shellfish Immunol.">
        <title>Early steps in the European eel (Anguilla anguilla)-Vibrio vulnificus interaction in the gills: Role of the RtxA13 toxin.</title>
        <authorList>
            <person name="Callol A."/>
            <person name="Pajuelo D."/>
            <person name="Ebbesson L."/>
            <person name="Teles M."/>
            <person name="MacKenzie S."/>
            <person name="Amaro C."/>
        </authorList>
    </citation>
    <scope>NUCLEOTIDE SEQUENCE</scope>
</reference>
<dbReference type="EMBL" id="GBXM01011292">
    <property type="protein sequence ID" value="JAH97285.1"/>
    <property type="molecule type" value="Transcribed_RNA"/>
</dbReference>
<evidence type="ECO:0000256" key="1">
    <source>
        <dbReference type="SAM" id="MobiDB-lite"/>
    </source>
</evidence>
<feature type="region of interest" description="Disordered" evidence="1">
    <location>
        <begin position="48"/>
        <end position="70"/>
    </location>
</feature>
<protein>
    <submittedName>
        <fullName evidence="2">Uncharacterized protein</fullName>
    </submittedName>
</protein>
<feature type="compositionally biased region" description="Basic and acidic residues" evidence="1">
    <location>
        <begin position="55"/>
        <end position="70"/>
    </location>
</feature>
<organism evidence="2">
    <name type="scientific">Anguilla anguilla</name>
    <name type="common">European freshwater eel</name>
    <name type="synonym">Muraena anguilla</name>
    <dbReference type="NCBI Taxonomy" id="7936"/>
    <lineage>
        <taxon>Eukaryota</taxon>
        <taxon>Metazoa</taxon>
        <taxon>Chordata</taxon>
        <taxon>Craniata</taxon>
        <taxon>Vertebrata</taxon>
        <taxon>Euteleostomi</taxon>
        <taxon>Actinopterygii</taxon>
        <taxon>Neopterygii</taxon>
        <taxon>Teleostei</taxon>
        <taxon>Anguilliformes</taxon>
        <taxon>Anguillidae</taxon>
        <taxon>Anguilla</taxon>
    </lineage>
</organism>
<evidence type="ECO:0000313" key="2">
    <source>
        <dbReference type="EMBL" id="JAH97285.1"/>
    </source>
</evidence>
<proteinExistence type="predicted"/>
<accession>A0A0E9X608</accession>